<keyword evidence="2" id="KW-0472">Membrane</keyword>
<keyword evidence="4" id="KW-1185">Reference proteome</keyword>
<reference evidence="3" key="1">
    <citation type="submission" date="2021-11" db="EMBL/GenBank/DDBJ databases">
        <title>Genome sequence.</title>
        <authorList>
            <person name="Sun Q."/>
        </authorList>
    </citation>
    <scope>NUCLEOTIDE SEQUENCE</scope>
    <source>
        <strain evidence="3">JC740</strain>
    </source>
</reference>
<evidence type="ECO:0000256" key="1">
    <source>
        <dbReference type="SAM" id="MobiDB-lite"/>
    </source>
</evidence>
<evidence type="ECO:0000313" key="3">
    <source>
        <dbReference type="EMBL" id="MCC9641735.1"/>
    </source>
</evidence>
<keyword evidence="2" id="KW-1133">Transmembrane helix</keyword>
<feature type="compositionally biased region" description="Polar residues" evidence="1">
    <location>
        <begin position="92"/>
        <end position="106"/>
    </location>
</feature>
<evidence type="ECO:0000256" key="2">
    <source>
        <dbReference type="SAM" id="Phobius"/>
    </source>
</evidence>
<organism evidence="3 4">
    <name type="scientific">Rhodopirellula halodulae</name>
    <dbReference type="NCBI Taxonomy" id="2894198"/>
    <lineage>
        <taxon>Bacteria</taxon>
        <taxon>Pseudomonadati</taxon>
        <taxon>Planctomycetota</taxon>
        <taxon>Planctomycetia</taxon>
        <taxon>Pirellulales</taxon>
        <taxon>Pirellulaceae</taxon>
        <taxon>Rhodopirellula</taxon>
    </lineage>
</organism>
<dbReference type="EMBL" id="JAJKFW010000012">
    <property type="protein sequence ID" value="MCC9641735.1"/>
    <property type="molecule type" value="Genomic_DNA"/>
</dbReference>
<feature type="compositionally biased region" description="Basic and acidic residues" evidence="1">
    <location>
        <begin position="107"/>
        <end position="118"/>
    </location>
</feature>
<dbReference type="Proteomes" id="UP001430306">
    <property type="component" value="Unassembled WGS sequence"/>
</dbReference>
<sequence length="118" mass="12751">MNEVSVVTDVIAKPAVQAGIALVVLAILIALAFWVLARLRDYTTDDQLEAPELLANLEEMRRKGDISEEEFRTIQAATRSTSASTTHLPVPSASQADSGHGSSLSPRSDEKSENESRT</sequence>
<evidence type="ECO:0008006" key="5">
    <source>
        <dbReference type="Google" id="ProtNLM"/>
    </source>
</evidence>
<keyword evidence="2" id="KW-0812">Transmembrane</keyword>
<name>A0ABS8NDV3_9BACT</name>
<accession>A0ABS8NDV3</accession>
<comment type="caution">
    <text evidence="3">The sequence shown here is derived from an EMBL/GenBank/DDBJ whole genome shotgun (WGS) entry which is preliminary data.</text>
</comment>
<gene>
    <name evidence="3" type="ORF">LOC71_05575</name>
</gene>
<feature type="region of interest" description="Disordered" evidence="1">
    <location>
        <begin position="73"/>
        <end position="118"/>
    </location>
</feature>
<evidence type="ECO:0000313" key="4">
    <source>
        <dbReference type="Proteomes" id="UP001430306"/>
    </source>
</evidence>
<dbReference type="RefSeq" id="WP_230251707.1">
    <property type="nucleotide sequence ID" value="NZ_JAJKFV010000002.1"/>
</dbReference>
<protein>
    <recommendedName>
        <fullName evidence="5">SHOCT domain-containing protein</fullName>
    </recommendedName>
</protein>
<feature type="compositionally biased region" description="Low complexity" evidence="1">
    <location>
        <begin position="76"/>
        <end position="86"/>
    </location>
</feature>
<proteinExistence type="predicted"/>
<feature type="transmembrane region" description="Helical" evidence="2">
    <location>
        <begin position="15"/>
        <end position="37"/>
    </location>
</feature>